<organism evidence="2 3">
    <name type="scientific">Acaulospora morrowiae</name>
    <dbReference type="NCBI Taxonomy" id="94023"/>
    <lineage>
        <taxon>Eukaryota</taxon>
        <taxon>Fungi</taxon>
        <taxon>Fungi incertae sedis</taxon>
        <taxon>Mucoromycota</taxon>
        <taxon>Glomeromycotina</taxon>
        <taxon>Glomeromycetes</taxon>
        <taxon>Diversisporales</taxon>
        <taxon>Acaulosporaceae</taxon>
        <taxon>Acaulospora</taxon>
    </lineage>
</organism>
<dbReference type="Proteomes" id="UP000789342">
    <property type="component" value="Unassembled WGS sequence"/>
</dbReference>
<protein>
    <submittedName>
        <fullName evidence="2">8399_t:CDS:1</fullName>
    </submittedName>
</protein>
<comment type="caution">
    <text evidence="2">The sequence shown here is derived from an EMBL/GenBank/DDBJ whole genome shotgun (WGS) entry which is preliminary data.</text>
</comment>
<evidence type="ECO:0000313" key="3">
    <source>
        <dbReference type="Proteomes" id="UP000789342"/>
    </source>
</evidence>
<evidence type="ECO:0000313" key="2">
    <source>
        <dbReference type="EMBL" id="CAG8679331.1"/>
    </source>
</evidence>
<name>A0A9N9ENY0_9GLOM</name>
<feature type="non-terminal residue" evidence="2">
    <location>
        <position position="249"/>
    </location>
</feature>
<feature type="compositionally biased region" description="Basic and acidic residues" evidence="1">
    <location>
        <begin position="9"/>
        <end position="20"/>
    </location>
</feature>
<accession>A0A9N9ENY0</accession>
<proteinExistence type="predicted"/>
<keyword evidence="3" id="KW-1185">Reference proteome</keyword>
<feature type="region of interest" description="Disordered" evidence="1">
    <location>
        <begin position="1"/>
        <end position="20"/>
    </location>
</feature>
<reference evidence="2" key="1">
    <citation type="submission" date="2021-06" db="EMBL/GenBank/DDBJ databases">
        <authorList>
            <person name="Kallberg Y."/>
            <person name="Tangrot J."/>
            <person name="Rosling A."/>
        </authorList>
    </citation>
    <scope>NUCLEOTIDE SEQUENCE</scope>
    <source>
        <strain evidence="2">CL551</strain>
    </source>
</reference>
<dbReference type="OrthoDB" id="2359299at2759"/>
<evidence type="ECO:0000256" key="1">
    <source>
        <dbReference type="SAM" id="MobiDB-lite"/>
    </source>
</evidence>
<dbReference type="AlphaFoldDB" id="A0A9N9ENY0"/>
<sequence length="249" mass="28276">SVTDQQNNDDAKTSEEKDIDAFLREQEKKKVQDKMITKDTSSVTSDLTHCEEDLSMTSAELVTLPEQVVKELIPTCKDRVSKNSLKSKSGARFETGAIITEVDDGKINKAFFVQILELSSEVILMGSSEVTAQNIVDIFRLAMKLRRKEIICWYCYYKAYEDRVRDVKSKNGKPETNYPIYHLLSNVKKKDLFRGIDNYNFASPQSWSSQCPICDGNMGIMDYTAHDIKTKRNIVLFASLQAINSSSQL</sequence>
<gene>
    <name evidence="2" type="ORF">AMORRO_LOCUS11174</name>
</gene>
<dbReference type="EMBL" id="CAJVPV010013641">
    <property type="protein sequence ID" value="CAG8679331.1"/>
    <property type="molecule type" value="Genomic_DNA"/>
</dbReference>